<dbReference type="Proteomes" id="UP000886885">
    <property type="component" value="Chromosome 4D"/>
</dbReference>
<reference evidence="2" key="1">
    <citation type="journal article" date="2020" name="bioRxiv">
        <title>Hybrid origin of Populus tomentosa Carr. identified through genome sequencing and phylogenomic analysis.</title>
        <authorList>
            <person name="An X."/>
            <person name="Gao K."/>
            <person name="Chen Z."/>
            <person name="Li J."/>
            <person name="Yang X."/>
            <person name="Yang X."/>
            <person name="Zhou J."/>
            <person name="Guo T."/>
            <person name="Zhao T."/>
            <person name="Huang S."/>
            <person name="Miao D."/>
            <person name="Khan W.U."/>
            <person name="Rao P."/>
            <person name="Ye M."/>
            <person name="Lei B."/>
            <person name="Liao W."/>
            <person name="Wang J."/>
            <person name="Ji L."/>
            <person name="Li Y."/>
            <person name="Guo B."/>
            <person name="Mustafa N.S."/>
            <person name="Li S."/>
            <person name="Yun Q."/>
            <person name="Keller S.R."/>
            <person name="Mao J."/>
            <person name="Zhang R."/>
            <person name="Strauss S.H."/>
        </authorList>
    </citation>
    <scope>NUCLEOTIDE SEQUENCE</scope>
    <source>
        <strain evidence="2">GM15</strain>
        <tissue evidence="2">Leaf</tissue>
    </source>
</reference>
<organism evidence="2 3">
    <name type="scientific">Populus tomentosa</name>
    <name type="common">Chinese white poplar</name>
    <dbReference type="NCBI Taxonomy" id="118781"/>
    <lineage>
        <taxon>Eukaryota</taxon>
        <taxon>Viridiplantae</taxon>
        <taxon>Streptophyta</taxon>
        <taxon>Embryophyta</taxon>
        <taxon>Tracheophyta</taxon>
        <taxon>Spermatophyta</taxon>
        <taxon>Magnoliopsida</taxon>
        <taxon>eudicotyledons</taxon>
        <taxon>Gunneridae</taxon>
        <taxon>Pentapetalae</taxon>
        <taxon>rosids</taxon>
        <taxon>fabids</taxon>
        <taxon>Malpighiales</taxon>
        <taxon>Salicaceae</taxon>
        <taxon>Saliceae</taxon>
        <taxon>Populus</taxon>
    </lineage>
</organism>
<sequence>MCGARHIVRYATLRFEPCSFLLSSNAFSTNGRKKDKTRSFKLTFFTVVLLLLHQHFDLTAASRPLHIHSPAIPGSGSEPPPTDVHDRWYRINRYKNLESDAFRPTTPGHSPGVGHENPPAAP</sequence>
<protein>
    <submittedName>
        <fullName evidence="2">Uncharacterized protein</fullName>
    </submittedName>
</protein>
<evidence type="ECO:0000313" key="3">
    <source>
        <dbReference type="Proteomes" id="UP000886885"/>
    </source>
</evidence>
<evidence type="ECO:0000313" key="2">
    <source>
        <dbReference type="EMBL" id="KAG6778416.1"/>
    </source>
</evidence>
<dbReference type="OrthoDB" id="836930at2759"/>
<accession>A0A8X8CWI5</accession>
<dbReference type="EMBL" id="JAAWWB010000008">
    <property type="protein sequence ID" value="KAG6778416.1"/>
    <property type="molecule type" value="Genomic_DNA"/>
</dbReference>
<dbReference type="AlphaFoldDB" id="A0A8X8CWI5"/>
<gene>
    <name evidence="2" type="ORF">POTOM_018280</name>
</gene>
<proteinExistence type="predicted"/>
<name>A0A8X8CWI5_POPTO</name>
<feature type="region of interest" description="Disordered" evidence="1">
    <location>
        <begin position="99"/>
        <end position="122"/>
    </location>
</feature>
<evidence type="ECO:0000256" key="1">
    <source>
        <dbReference type="SAM" id="MobiDB-lite"/>
    </source>
</evidence>
<comment type="caution">
    <text evidence="2">The sequence shown here is derived from an EMBL/GenBank/DDBJ whole genome shotgun (WGS) entry which is preliminary data.</text>
</comment>
<keyword evidence="3" id="KW-1185">Reference proteome</keyword>